<keyword evidence="3" id="KW-1185">Reference proteome</keyword>
<sequence>MNSGHRFPKSMYPKMEAELGGARVRAGERPPPERGPGATKPPGANAGGAAEDRFLRAMVELGLPREKAEPLLAAHRRAVTSAVAQARRGGRNSRR</sequence>
<proteinExistence type="predicted"/>
<dbReference type="AlphaFoldDB" id="B8JHP8"/>
<dbReference type="HOGENOM" id="CLU_2366717_0_0_7"/>
<accession>B8JHP8</accession>
<feature type="region of interest" description="Disordered" evidence="1">
    <location>
        <begin position="1"/>
        <end position="51"/>
    </location>
</feature>
<protein>
    <submittedName>
        <fullName evidence="2">Uncharacterized protein</fullName>
    </submittedName>
</protein>
<evidence type="ECO:0000313" key="2">
    <source>
        <dbReference type="EMBL" id="ACL66760.1"/>
    </source>
</evidence>
<name>B8JHP8_ANAD2</name>
<evidence type="ECO:0000313" key="3">
    <source>
        <dbReference type="Proteomes" id="UP000007089"/>
    </source>
</evidence>
<dbReference type="Proteomes" id="UP000007089">
    <property type="component" value="Chromosome"/>
</dbReference>
<evidence type="ECO:0000256" key="1">
    <source>
        <dbReference type="SAM" id="MobiDB-lite"/>
    </source>
</evidence>
<gene>
    <name evidence="2" type="ordered locus">A2cp1_3430</name>
</gene>
<dbReference type="EMBL" id="CP001359">
    <property type="protein sequence ID" value="ACL66760.1"/>
    <property type="molecule type" value="Genomic_DNA"/>
</dbReference>
<reference evidence="2" key="1">
    <citation type="submission" date="2009-01" db="EMBL/GenBank/DDBJ databases">
        <title>Complete sequence of Anaeromyxobacter dehalogenans 2CP-1.</title>
        <authorList>
            <consortium name="US DOE Joint Genome Institute"/>
            <person name="Lucas S."/>
            <person name="Copeland A."/>
            <person name="Lapidus A."/>
            <person name="Glavina del Rio T."/>
            <person name="Dalin E."/>
            <person name="Tice H."/>
            <person name="Bruce D."/>
            <person name="Goodwin L."/>
            <person name="Pitluck S."/>
            <person name="Saunders E."/>
            <person name="Brettin T."/>
            <person name="Detter J.C."/>
            <person name="Han C."/>
            <person name="Larimer F."/>
            <person name="Land M."/>
            <person name="Hauser L."/>
            <person name="Kyrpides N."/>
            <person name="Ovchinnikova G."/>
            <person name="Beliaev A.S."/>
            <person name="Richardson P."/>
        </authorList>
    </citation>
    <scope>NUCLEOTIDE SEQUENCE</scope>
    <source>
        <strain evidence="2">2CP-1</strain>
    </source>
</reference>
<dbReference type="RefSeq" id="WP_015934567.1">
    <property type="nucleotide sequence ID" value="NC_011891.1"/>
</dbReference>
<dbReference type="KEGG" id="acp:A2cp1_3430"/>
<organism evidence="2 3">
    <name type="scientific">Anaeromyxobacter dehalogenans (strain ATCC BAA-258 / DSM 21875 / 2CP-1)</name>
    <dbReference type="NCBI Taxonomy" id="455488"/>
    <lineage>
        <taxon>Bacteria</taxon>
        <taxon>Pseudomonadati</taxon>
        <taxon>Myxococcota</taxon>
        <taxon>Myxococcia</taxon>
        <taxon>Myxococcales</taxon>
        <taxon>Cystobacterineae</taxon>
        <taxon>Anaeromyxobacteraceae</taxon>
        <taxon>Anaeromyxobacter</taxon>
    </lineage>
</organism>